<dbReference type="PANTHER" id="PTHR10160">
    <property type="entry name" value="NAD(P) TRANSHYDROGENASE"/>
    <property type="match status" value="1"/>
</dbReference>
<dbReference type="CDD" id="cd05304">
    <property type="entry name" value="Rubrum_tdh"/>
    <property type="match status" value="1"/>
</dbReference>
<evidence type="ECO:0000259" key="13">
    <source>
        <dbReference type="SMART" id="SM01003"/>
    </source>
</evidence>
<evidence type="ECO:0000313" key="15">
    <source>
        <dbReference type="EMBL" id="MBT8551387.1"/>
    </source>
</evidence>
<evidence type="ECO:0000256" key="1">
    <source>
        <dbReference type="ARBA" id="ARBA00003943"/>
    </source>
</evidence>
<dbReference type="Pfam" id="PF05222">
    <property type="entry name" value="AlaDh_PNT_N"/>
    <property type="match status" value="1"/>
</dbReference>
<evidence type="ECO:0000313" key="17">
    <source>
        <dbReference type="Proteomes" id="UP000248592"/>
    </source>
</evidence>
<dbReference type="Gene3D" id="3.40.50.720">
    <property type="entry name" value="NAD(P)-binding Rossmann-like Domain"/>
    <property type="match status" value="2"/>
</dbReference>
<evidence type="ECO:0000256" key="6">
    <source>
        <dbReference type="ARBA" id="ARBA00022967"/>
    </source>
</evidence>
<keyword evidence="7" id="KW-0520">NAD</keyword>
<keyword evidence="14" id="KW-0560">Oxidoreductase</keyword>
<comment type="catalytic activity">
    <reaction evidence="8">
        <text>NAD(+) + NADPH + H(+)(in) = NADH + NADP(+) + H(+)(out)</text>
        <dbReference type="Rhea" id="RHEA:47992"/>
        <dbReference type="ChEBI" id="CHEBI:15378"/>
        <dbReference type="ChEBI" id="CHEBI:57540"/>
        <dbReference type="ChEBI" id="CHEBI:57783"/>
        <dbReference type="ChEBI" id="CHEBI:57945"/>
        <dbReference type="ChEBI" id="CHEBI:58349"/>
        <dbReference type="EC" id="7.1.1.1"/>
    </reaction>
</comment>
<feature type="domain" description="Alanine dehydrogenase/pyridine nucleotide transhydrogenase N-terminal" evidence="13">
    <location>
        <begin position="4"/>
        <end position="136"/>
    </location>
</feature>
<reference evidence="17" key="1">
    <citation type="submission" date="2018-06" db="EMBL/GenBank/DDBJ databases">
        <title>Description of a new Polynucleobacter species.</title>
        <authorList>
            <person name="Hahn M.W."/>
        </authorList>
    </citation>
    <scope>NUCLEOTIDE SEQUENCE [LARGE SCALE GENOMIC DNA]</scope>
    <source>
        <strain evidence="17">MG-25-Pas1-D2</strain>
    </source>
</reference>
<organism evidence="14 17">
    <name type="scientific">Polynucleobacter paneuropaeus</name>
    <dbReference type="NCBI Taxonomy" id="2527775"/>
    <lineage>
        <taxon>Bacteria</taxon>
        <taxon>Pseudomonadati</taxon>
        <taxon>Pseudomonadota</taxon>
        <taxon>Betaproteobacteria</taxon>
        <taxon>Burkholderiales</taxon>
        <taxon>Burkholderiaceae</taxon>
        <taxon>Polynucleobacter</taxon>
    </lineage>
</organism>
<feature type="domain" description="Alanine dehydrogenase/pyridine nucleotide transhydrogenase NAD(H)-binding" evidence="12">
    <location>
        <begin position="145"/>
        <end position="318"/>
    </location>
</feature>
<evidence type="ECO:0000256" key="8">
    <source>
        <dbReference type="ARBA" id="ARBA00048202"/>
    </source>
</evidence>
<proteinExistence type="inferred from homology"/>
<sequence length="377" mass="39401">MRIGVPLETKAGETRVAATPETVKKLIGQGHQVLIQKDAGLQASQPDSAYVAVGATIGSAADAFASELVLKVRAPQASELSQIKSGSVLIGMLEPFDNNNIAAMAAQGITAFSLEAAPRTTRAQSMDVLSSQANIAGYKAVMIAANEYQRFMPMLMTAAGTVKAARVLILGAGVAGLQAIATAKRLGAVIEASDVRPAAKEQIESLGAKFVDVPFETDEEREIAKGVGGYARPMPESWMKRQAALVAERAQQADIVITTALIPGRKPPVLLNSDTVANMKAGSVVIDLAAGKGDNGSGNCPLTQADKIIDVNGVKIVGYTDLASMVGADASALYARNLLDFLKLIIDKEAKLVIPTDDDIVAACLMCRDGQAIRKNS</sequence>
<evidence type="ECO:0000313" key="18">
    <source>
        <dbReference type="Proteomes" id="UP000251072"/>
    </source>
</evidence>
<dbReference type="KEGG" id="poh:DPM16_06875"/>
<dbReference type="SMART" id="SM01002">
    <property type="entry name" value="AlaDh_PNT_C"/>
    <property type="match status" value="1"/>
</dbReference>
<dbReference type="SUPFAM" id="SSF52283">
    <property type="entry name" value="Formate/glycerate dehydrogenase catalytic domain-like"/>
    <property type="match status" value="1"/>
</dbReference>
<reference evidence="15" key="4">
    <citation type="journal article" date="2021" name="Genome Biol. Evol.">
        <title>Continental-Scale Gene Flow Prevents Allopatric Divergence of Pelagic Freshwater Bacteria.</title>
        <authorList>
            <person name="Hoetzinger M."/>
            <person name="Pitt A."/>
            <person name="Huemer A."/>
            <person name="Hahn M.W."/>
        </authorList>
    </citation>
    <scope>NUCLEOTIDE SEQUENCE</scope>
    <source>
        <strain evidence="15">SM1-W8</strain>
    </source>
</reference>
<evidence type="ECO:0000256" key="5">
    <source>
        <dbReference type="ARBA" id="ARBA00022857"/>
    </source>
</evidence>
<dbReference type="Proteomes" id="UP000783102">
    <property type="component" value="Unassembled WGS sequence"/>
</dbReference>
<dbReference type="OrthoDB" id="9804592at2"/>
<evidence type="ECO:0000313" key="14">
    <source>
        <dbReference type="EMBL" id="AWW50326.1"/>
    </source>
</evidence>
<dbReference type="InterPro" id="IPR007886">
    <property type="entry name" value="AlaDH/PNT_N"/>
</dbReference>
<dbReference type="EMBL" id="QMCH01000014">
    <property type="protein sequence ID" value="RAZ40905.1"/>
    <property type="molecule type" value="Genomic_DNA"/>
</dbReference>
<dbReference type="PROSITE" id="PS00836">
    <property type="entry name" value="ALADH_PNT_1"/>
    <property type="match status" value="1"/>
</dbReference>
<gene>
    <name evidence="16" type="ORF">DP176_08960</name>
    <name evidence="15" type="ORF">G6731_05385</name>
    <name evidence="14" type="ORF">Pas1_08020</name>
</gene>
<dbReference type="GO" id="GO:0008750">
    <property type="term" value="F:proton-translocating NAD(P)+ transhydrogenase activity"/>
    <property type="evidence" value="ECO:0007669"/>
    <property type="project" value="UniProtKB-EC"/>
</dbReference>
<dbReference type="InterPro" id="IPR036291">
    <property type="entry name" value="NAD(P)-bd_dom_sf"/>
</dbReference>
<accession>A0A2Z4JNM0</accession>
<evidence type="ECO:0000256" key="3">
    <source>
        <dbReference type="ARBA" id="ARBA00012943"/>
    </source>
</evidence>
<dbReference type="PANTHER" id="PTHR10160:SF19">
    <property type="entry name" value="PROTON-TRANSLOCATING NAD(P)(+) TRANSHYDROGENASE"/>
    <property type="match status" value="1"/>
</dbReference>
<keyword evidence="5" id="KW-0521">NADP</keyword>
<dbReference type="EMBL" id="JAANEY010000001">
    <property type="protein sequence ID" value="MBT8551387.1"/>
    <property type="molecule type" value="Genomic_DNA"/>
</dbReference>
<dbReference type="GO" id="GO:0050661">
    <property type="term" value="F:NADP binding"/>
    <property type="evidence" value="ECO:0007669"/>
    <property type="project" value="TreeGrafter"/>
</dbReference>
<dbReference type="FunFam" id="3.40.50.720:FF:000188">
    <property type="entry name" value="NAD(P) transhydrogenase alpha subunit 1"/>
    <property type="match status" value="1"/>
</dbReference>
<dbReference type="EC" id="7.1.1.1" evidence="3"/>
<evidence type="ECO:0000313" key="16">
    <source>
        <dbReference type="EMBL" id="RAZ40905.1"/>
    </source>
</evidence>
<dbReference type="SMART" id="SM01003">
    <property type="entry name" value="AlaDh_PNT_N"/>
    <property type="match status" value="1"/>
</dbReference>
<dbReference type="RefSeq" id="WP_112205202.1">
    <property type="nucleotide sequence ID" value="NZ_CBCSBS010000002.1"/>
</dbReference>
<dbReference type="GO" id="GO:0006740">
    <property type="term" value="P:NADPH regeneration"/>
    <property type="evidence" value="ECO:0007669"/>
    <property type="project" value="TreeGrafter"/>
</dbReference>
<dbReference type="GO" id="GO:0005886">
    <property type="term" value="C:plasma membrane"/>
    <property type="evidence" value="ECO:0007669"/>
    <property type="project" value="TreeGrafter"/>
</dbReference>
<evidence type="ECO:0000256" key="9">
    <source>
        <dbReference type="ARBA" id="ARBA00071353"/>
    </source>
</evidence>
<dbReference type="EMBL" id="CP030085">
    <property type="protein sequence ID" value="AWW50326.1"/>
    <property type="molecule type" value="Genomic_DNA"/>
</dbReference>
<comment type="function">
    <text evidence="1">The transhydrogenation between NADH and NADP is coupled to respiration and ATP hydrolysis and functions as a proton pump across the membrane.</text>
</comment>
<keyword evidence="18" id="KW-1185">Reference proteome</keyword>
<dbReference type="Proteomes" id="UP000251072">
    <property type="component" value="Unassembled WGS sequence"/>
</dbReference>
<dbReference type="NCBIfam" id="NF006942">
    <property type="entry name" value="PRK09424.1"/>
    <property type="match status" value="1"/>
</dbReference>
<evidence type="ECO:0000256" key="4">
    <source>
        <dbReference type="ARBA" id="ARBA00022741"/>
    </source>
</evidence>
<reference evidence="14" key="3">
    <citation type="journal article" date="2019" name="Int. J. Syst. Evol. Microbiol.">
        <title>Polynucleobacter paneuropaeus sp. nov., characterized by six strains isolated from freshwater lakes located along a 3000 km north-south cross-section across Europe.</title>
        <authorList>
            <person name="Hoetzinger M."/>
            <person name="Schmidt J."/>
            <person name="Pitt A."/>
            <person name="Koll U."/>
            <person name="Lang E."/>
            <person name="Hahn M.W."/>
        </authorList>
    </citation>
    <scope>NUCLEOTIDE SEQUENCE</scope>
    <source>
        <strain evidence="14">MG-25-Pas1-D2</strain>
    </source>
</reference>
<dbReference type="SUPFAM" id="SSF51735">
    <property type="entry name" value="NAD(P)-binding Rossmann-fold domains"/>
    <property type="match status" value="1"/>
</dbReference>
<comment type="similarity">
    <text evidence="2">Belongs to the AlaDH/PNT family.</text>
</comment>
<evidence type="ECO:0000256" key="7">
    <source>
        <dbReference type="ARBA" id="ARBA00023027"/>
    </source>
</evidence>
<keyword evidence="6" id="KW-1278">Translocase</keyword>
<dbReference type="GO" id="GO:0016491">
    <property type="term" value="F:oxidoreductase activity"/>
    <property type="evidence" value="ECO:0007669"/>
    <property type="project" value="UniProtKB-KW"/>
</dbReference>
<dbReference type="InterPro" id="IPR008142">
    <property type="entry name" value="AlaDH/PNT_CS1"/>
</dbReference>
<dbReference type="Proteomes" id="UP000248592">
    <property type="component" value="Chromosome"/>
</dbReference>
<dbReference type="AlphaFoldDB" id="A0A2Z4JNM0"/>
<evidence type="ECO:0000259" key="12">
    <source>
        <dbReference type="SMART" id="SM01002"/>
    </source>
</evidence>
<name>A0A2Z4JNM0_9BURK</name>
<evidence type="ECO:0000256" key="2">
    <source>
        <dbReference type="ARBA" id="ARBA00005689"/>
    </source>
</evidence>
<dbReference type="Pfam" id="PF01262">
    <property type="entry name" value="AlaDh_PNT_C"/>
    <property type="match status" value="1"/>
</dbReference>
<reference evidence="16 18" key="2">
    <citation type="submission" date="2018-06" db="EMBL/GenBank/DDBJ databases">
        <title>Genome of strain Polynucleobacter sp. FUKU-NW-11.</title>
        <authorList>
            <person name="Hahn M.W."/>
        </authorList>
    </citation>
    <scope>NUCLEOTIDE SEQUENCE [LARGE SCALE GENOMIC DNA]</scope>
    <source>
        <strain evidence="16">FUKU-NW-11</strain>
        <strain evidence="18">FUKU-NW11</strain>
    </source>
</reference>
<evidence type="ECO:0000256" key="11">
    <source>
        <dbReference type="ARBA" id="ARBA00084087"/>
    </source>
</evidence>
<keyword evidence="4" id="KW-0547">Nucleotide-binding</keyword>
<dbReference type="InterPro" id="IPR007698">
    <property type="entry name" value="AlaDH/PNT_NAD(H)-bd"/>
</dbReference>
<protein>
    <recommendedName>
        <fullName evidence="9">NAD(P) transhydrogenase subunit alpha part 1</fullName>
        <ecNumber evidence="3">7.1.1.1</ecNumber>
    </recommendedName>
    <alternativeName>
        <fullName evidence="11">Nicotinamide nucleotide transhydrogenase subunit alpha 1</fullName>
    </alternativeName>
    <alternativeName>
        <fullName evidence="10">Pyridine nucleotide transhydrogenase subunit alpha 1</fullName>
    </alternativeName>
</protein>
<evidence type="ECO:0000256" key="10">
    <source>
        <dbReference type="ARBA" id="ARBA00076996"/>
    </source>
</evidence>